<evidence type="ECO:0000259" key="2">
    <source>
        <dbReference type="PROSITE" id="PS50864"/>
    </source>
</evidence>
<protein>
    <recommendedName>
        <fullName evidence="2">SAND domain-containing protein</fullName>
    </recommendedName>
</protein>
<dbReference type="AlphaFoldDB" id="A0A1Y1IQU2"/>
<dbReference type="InterPro" id="IPR057011">
    <property type="entry name" value="ULT1/2_SAND"/>
</dbReference>
<gene>
    <name evidence="3" type="ORF">KFL_006500020</name>
</gene>
<feature type="compositionally biased region" description="Basic and acidic residues" evidence="1">
    <location>
        <begin position="269"/>
        <end position="292"/>
    </location>
</feature>
<reference evidence="3 4" key="1">
    <citation type="journal article" date="2014" name="Nat. Commun.">
        <title>Klebsormidium flaccidum genome reveals primary factors for plant terrestrial adaptation.</title>
        <authorList>
            <person name="Hori K."/>
            <person name="Maruyama F."/>
            <person name="Fujisawa T."/>
            <person name="Togashi T."/>
            <person name="Yamamoto N."/>
            <person name="Seo M."/>
            <person name="Sato S."/>
            <person name="Yamada T."/>
            <person name="Mori H."/>
            <person name="Tajima N."/>
            <person name="Moriyama T."/>
            <person name="Ikeuchi M."/>
            <person name="Watanabe M."/>
            <person name="Wada H."/>
            <person name="Kobayashi K."/>
            <person name="Saito M."/>
            <person name="Masuda T."/>
            <person name="Sasaki-Sekimoto Y."/>
            <person name="Mashiguchi K."/>
            <person name="Awai K."/>
            <person name="Shimojima M."/>
            <person name="Masuda S."/>
            <person name="Iwai M."/>
            <person name="Nobusawa T."/>
            <person name="Narise T."/>
            <person name="Kondo S."/>
            <person name="Saito H."/>
            <person name="Sato R."/>
            <person name="Murakawa M."/>
            <person name="Ihara Y."/>
            <person name="Oshima-Yamada Y."/>
            <person name="Ohtaka K."/>
            <person name="Satoh M."/>
            <person name="Sonobe K."/>
            <person name="Ishii M."/>
            <person name="Ohtani R."/>
            <person name="Kanamori-Sato M."/>
            <person name="Honoki R."/>
            <person name="Miyazaki D."/>
            <person name="Mochizuki H."/>
            <person name="Umetsu J."/>
            <person name="Higashi K."/>
            <person name="Shibata D."/>
            <person name="Kamiya Y."/>
            <person name="Sato N."/>
            <person name="Nakamura Y."/>
            <person name="Tabata S."/>
            <person name="Ida S."/>
            <person name="Kurokawa K."/>
            <person name="Ohta H."/>
        </authorList>
    </citation>
    <scope>NUCLEOTIDE SEQUENCE [LARGE SCALE GENOMIC DNA]</scope>
    <source>
        <strain evidence="3 4">NIES-2285</strain>
    </source>
</reference>
<feature type="region of interest" description="Disordered" evidence="1">
    <location>
        <begin position="414"/>
        <end position="453"/>
    </location>
</feature>
<proteinExistence type="predicted"/>
<feature type="compositionally biased region" description="Polar residues" evidence="1">
    <location>
        <begin position="585"/>
        <end position="602"/>
    </location>
</feature>
<feature type="domain" description="SAND" evidence="2">
    <location>
        <begin position="501"/>
        <end position="555"/>
    </location>
</feature>
<feature type="region of interest" description="Disordered" evidence="1">
    <location>
        <begin position="562"/>
        <end position="613"/>
    </location>
</feature>
<organism evidence="3 4">
    <name type="scientific">Klebsormidium nitens</name>
    <name type="common">Green alga</name>
    <name type="synonym">Ulothrix nitens</name>
    <dbReference type="NCBI Taxonomy" id="105231"/>
    <lineage>
        <taxon>Eukaryota</taxon>
        <taxon>Viridiplantae</taxon>
        <taxon>Streptophyta</taxon>
        <taxon>Klebsormidiophyceae</taxon>
        <taxon>Klebsormidiales</taxon>
        <taxon>Klebsormidiaceae</taxon>
        <taxon>Klebsormidium</taxon>
    </lineage>
</organism>
<accession>A0A1Y1IQU2</accession>
<keyword evidence="4" id="KW-1185">Reference proteome</keyword>
<dbReference type="EMBL" id="DF237599">
    <property type="protein sequence ID" value="GAQ90508.1"/>
    <property type="molecule type" value="Genomic_DNA"/>
</dbReference>
<feature type="compositionally biased region" description="Low complexity" evidence="1">
    <location>
        <begin position="368"/>
        <end position="379"/>
    </location>
</feature>
<dbReference type="Proteomes" id="UP000054558">
    <property type="component" value="Unassembled WGS sequence"/>
</dbReference>
<dbReference type="PROSITE" id="PS50864">
    <property type="entry name" value="SAND"/>
    <property type="match status" value="1"/>
</dbReference>
<feature type="region of interest" description="Disordered" evidence="1">
    <location>
        <begin position="98"/>
        <end position="120"/>
    </location>
</feature>
<feature type="compositionally biased region" description="Basic and acidic residues" evidence="1">
    <location>
        <begin position="604"/>
        <end position="613"/>
    </location>
</feature>
<dbReference type="OrthoDB" id="660341at2759"/>
<dbReference type="Gene3D" id="3.10.390.10">
    <property type="entry name" value="SAND domain-like"/>
    <property type="match status" value="1"/>
</dbReference>
<evidence type="ECO:0000313" key="4">
    <source>
        <dbReference type="Proteomes" id="UP000054558"/>
    </source>
</evidence>
<evidence type="ECO:0000256" key="1">
    <source>
        <dbReference type="SAM" id="MobiDB-lite"/>
    </source>
</evidence>
<name>A0A1Y1IQU2_KLENI</name>
<feature type="compositionally biased region" description="Polar residues" evidence="1">
    <location>
        <begin position="107"/>
        <end position="120"/>
    </location>
</feature>
<dbReference type="InterPro" id="IPR000770">
    <property type="entry name" value="SAND_dom"/>
</dbReference>
<dbReference type="GO" id="GO:0003677">
    <property type="term" value="F:DNA binding"/>
    <property type="evidence" value="ECO:0007669"/>
    <property type="project" value="InterPro"/>
</dbReference>
<evidence type="ECO:0000313" key="3">
    <source>
        <dbReference type="EMBL" id="GAQ90508.1"/>
    </source>
</evidence>
<dbReference type="Pfam" id="PF23292">
    <property type="entry name" value="SAND_ULT1"/>
    <property type="match status" value="1"/>
</dbReference>
<feature type="compositionally biased region" description="Basic and acidic residues" evidence="1">
    <location>
        <begin position="250"/>
        <end position="260"/>
    </location>
</feature>
<dbReference type="InterPro" id="IPR010919">
    <property type="entry name" value="SAND-like_dom_sf"/>
</dbReference>
<sequence length="613" mass="66176">MLQDAVHSSGSLPLEVQLAGMFSRGGLLEDARLGGMHVGRLMAKITASFESLKEHQADEIAALKRGFRLEIEKLLGDIPGDRKETGQDVAGFWHDELETRRSHEGSDPSSNTEESSEQAITTNCTETVCLQNNEISEWDPQDCTELAMVCSDPPAEHRTMQGVDRSPPFPAPLAGTCKRAWDSMEMLQRTHGSHCHVDQPVSGDLPGWGQGLLSPASVLPTASFSEQSGMSSEWGAEARDTAGSSAWGPRSEEADRESERLNLALQPEQRIDDSQDAPWRKEAAEAKRRFEDSLAQSWAPEQAAKPGVPDYSATHEPQTTTRNARPWLLAFTPDPKPLHGRRRHPGHCSFPRGQARPAQPESLPRLPQPRARAEASPAAATPLFPSIKRARTKRLVAAVQVAVLALPCPFPPTAAEQRLPPPQPPVAADHGQPLTSPAAPASPRSPAPSSLSPSALLADETVHKYQAFCKPKSGTEGANFEGTLCVMRSKRAIVICACRDCVETHGAAGRGLSPVEFEAHAGRLHHKKWRQSIWVRLPAAGGPRETTVEQCRALQGGKHLVSVPAAPDAPPVRTSSQAPGRLRHSGSSGVSRCTTTRNSASTFHKAEEGPSKE</sequence>
<feature type="region of interest" description="Disordered" evidence="1">
    <location>
        <begin position="223"/>
        <end position="379"/>
    </location>
</feature>
<feature type="compositionally biased region" description="Low complexity" evidence="1">
    <location>
        <begin position="433"/>
        <end position="453"/>
    </location>
</feature>
<dbReference type="SUPFAM" id="SSF63763">
    <property type="entry name" value="SAND domain-like"/>
    <property type="match status" value="1"/>
</dbReference>